<feature type="compositionally biased region" description="Polar residues" evidence="14">
    <location>
        <begin position="799"/>
        <end position="843"/>
    </location>
</feature>
<dbReference type="PROSITE" id="PS51377">
    <property type="entry name" value="KIND"/>
    <property type="match status" value="1"/>
</dbReference>
<keyword evidence="8" id="KW-0677">Repeat</keyword>
<dbReference type="InterPro" id="IPR029901">
    <property type="entry name" value="Spire"/>
</dbReference>
<keyword evidence="10" id="KW-0472">Membrane</keyword>
<feature type="region of interest" description="Disordered" evidence="14">
    <location>
        <begin position="586"/>
        <end position="605"/>
    </location>
</feature>
<reference evidence="16 17" key="1">
    <citation type="submission" date="2024-08" db="EMBL/GenBank/DDBJ databases">
        <authorList>
            <person name="Cucini C."/>
            <person name="Frati F."/>
        </authorList>
    </citation>
    <scope>NUCLEOTIDE SEQUENCE [LARGE SCALE GENOMIC DNA]</scope>
</reference>
<feature type="compositionally biased region" description="Basic and acidic residues" evidence="14">
    <location>
        <begin position="222"/>
        <end position="234"/>
    </location>
</feature>
<dbReference type="PANTHER" id="PTHR21345">
    <property type="entry name" value="SPIRE"/>
    <property type="match status" value="1"/>
</dbReference>
<dbReference type="Proteomes" id="UP001642540">
    <property type="component" value="Unassembled WGS sequence"/>
</dbReference>
<feature type="compositionally biased region" description="Basic and acidic residues" evidence="14">
    <location>
        <begin position="468"/>
        <end position="482"/>
    </location>
</feature>
<keyword evidence="5" id="KW-0813">Transport</keyword>
<evidence type="ECO:0000256" key="14">
    <source>
        <dbReference type="SAM" id="MobiDB-lite"/>
    </source>
</evidence>
<comment type="similarity">
    <text evidence="4">Belongs to the spire family.</text>
</comment>
<feature type="region of interest" description="Disordered" evidence="14">
    <location>
        <begin position="208"/>
        <end position="234"/>
    </location>
</feature>
<organism evidence="16 17">
    <name type="scientific">Orchesella dallaii</name>
    <dbReference type="NCBI Taxonomy" id="48710"/>
    <lineage>
        <taxon>Eukaryota</taxon>
        <taxon>Metazoa</taxon>
        <taxon>Ecdysozoa</taxon>
        <taxon>Arthropoda</taxon>
        <taxon>Hexapoda</taxon>
        <taxon>Collembola</taxon>
        <taxon>Entomobryomorpha</taxon>
        <taxon>Entomobryoidea</taxon>
        <taxon>Orchesellidae</taxon>
        <taxon>Orchesellinae</taxon>
        <taxon>Orchesella</taxon>
    </lineage>
</organism>
<dbReference type="PANTHER" id="PTHR21345:SF3">
    <property type="entry name" value="PROTEIN SPIRE"/>
    <property type="match status" value="1"/>
</dbReference>
<evidence type="ECO:0000256" key="13">
    <source>
        <dbReference type="ARBA" id="ARBA00023329"/>
    </source>
</evidence>
<sequence>MLDEESGPSSSSSAGSGGGGGSSSGFSRTMMMIPDSMNTDFRCNIGSELFISSCSAAMLRNRGNAKNSPKCELDEHGCLSLGHILESFSAAINEEHAWAICFQFAKTGQSVLSDAECRKSCHVVSKTEHVRMHKDGFIHQDTFLGDPAANDRPPGKGPHRIKCTCECRLISKLAVVIFTALDHGLQDEEERHLSPDLVALLDAMAAADENAERPETDDEGIERDSGDSDDDRMGNRAFNFDNILELCRSRLVSSVLTTIGNASGSNNGDKSNAAADAHYKAVCRALVTEALELSMFLEKVSHGTQQLISSSSRNIYSGHSSSIKVEPDPELAKLNFTDWARLWVQVIRELRNGVKLKKVDSSYHGRSPPIEYELTPYEILMDDIRSRRYKLNKVMVDGTLPPKVKKDAHAIILEFIRSRPPLKKVTDRVLPPPPQRKADPIEALMESIRQEHHLRPTKTNSQPNSSSRRRESLRSRGRRANDMAENLCVNNNNFIRDPIVNNSTTSSSSPTSKSHTKTLSSSPPHHHMEQPTQPQRRLIKADLALLYSLDPRNSDDDDEDDVEESYSKNNSGMCFYRHICSSDGTQSTPVSPWKSKPSIGEQTIGGSSTERLVDLRRRHTICNPTMRDEHGATLITFPFEYTNSTKKFDSYNGPAISPIMHRRKAQQQLPRSMSNSLLQEELFQSNQWQTAMECLSLNLEEVVHIRYVLTKAELEALPVDCSLKGDVENGKICFLCLKTRFGLLTWGNQCKLCKRTVCAKCCSKMRIPTEHFSKVPVSSLSPALSPRDEEKELPGSRAPTPNNSSSCNSKRTGRKNSVGSAPTSPNMSRKSIGTDSDSGQRSISPGLLESEERDRFSPDHGNGHHSLPTVTSISLGLMAFKRRNFGRGKEDDKTEKLKGSLMVVCHDCKAMVLQIIRSSRAKKASNFRNQLDLERCTVQPVA</sequence>
<evidence type="ECO:0000259" key="15">
    <source>
        <dbReference type="PROSITE" id="PS51377"/>
    </source>
</evidence>
<dbReference type="Gene3D" id="1.10.510.10">
    <property type="entry name" value="Transferase(Phosphotransferase) domain 1"/>
    <property type="match status" value="1"/>
</dbReference>
<evidence type="ECO:0000256" key="7">
    <source>
        <dbReference type="ARBA" id="ARBA00022490"/>
    </source>
</evidence>
<dbReference type="Gene3D" id="3.30.40.10">
    <property type="entry name" value="Zinc/RING finger domain, C3HC4 (zinc finger)"/>
    <property type="match status" value="1"/>
</dbReference>
<evidence type="ECO:0000256" key="6">
    <source>
        <dbReference type="ARBA" id="ARBA00022475"/>
    </source>
</evidence>
<dbReference type="InterPro" id="IPR011011">
    <property type="entry name" value="Znf_FYVE_PHD"/>
</dbReference>
<dbReference type="CDD" id="cd22068">
    <property type="entry name" value="WH2_DmSpire_r3-like"/>
    <property type="match status" value="1"/>
</dbReference>
<evidence type="ECO:0000256" key="11">
    <source>
        <dbReference type="ARBA" id="ARBA00023203"/>
    </source>
</evidence>
<evidence type="ECO:0000256" key="3">
    <source>
        <dbReference type="ARBA" id="ARBA00004413"/>
    </source>
</evidence>
<evidence type="ECO:0000256" key="8">
    <source>
        <dbReference type="ARBA" id="ARBA00022737"/>
    </source>
</evidence>
<feature type="region of interest" description="Disordered" evidence="14">
    <location>
        <begin position="776"/>
        <end position="844"/>
    </location>
</feature>
<feature type="region of interest" description="Disordered" evidence="14">
    <location>
        <begin position="449"/>
        <end position="534"/>
    </location>
</feature>
<accession>A0ABP1PKD9</accession>
<dbReference type="InterPro" id="IPR013083">
    <property type="entry name" value="Znf_RING/FYVE/PHD"/>
</dbReference>
<keyword evidence="9" id="KW-0653">Protein transport</keyword>
<comment type="subcellular location">
    <subcellularLocation>
        <location evidence="3">Cell membrane</location>
        <topology evidence="3">Peripheral membrane protein</topology>
        <orientation evidence="3">Cytoplasmic side</orientation>
    </subcellularLocation>
    <subcellularLocation>
        <location evidence="2">Cytoplasm</location>
        <location evidence="2">Cytoskeleton</location>
    </subcellularLocation>
    <subcellularLocation>
        <location evidence="1">Cytoplasmic vesicle membrane</location>
        <topology evidence="1">Peripheral membrane protein</topology>
        <orientation evidence="1">Cytoplasmic side</orientation>
    </subcellularLocation>
</comment>
<protein>
    <recommendedName>
        <fullName evidence="15">KIND domain-containing protein</fullName>
    </recommendedName>
</protein>
<feature type="region of interest" description="Disordered" evidence="14">
    <location>
        <begin position="1"/>
        <end position="29"/>
    </location>
</feature>
<proteinExistence type="inferred from homology"/>
<feature type="compositionally biased region" description="Low complexity" evidence="14">
    <location>
        <begin position="503"/>
        <end position="523"/>
    </location>
</feature>
<dbReference type="SUPFAM" id="SSF57903">
    <property type="entry name" value="FYVE/PHD zinc finger"/>
    <property type="match status" value="1"/>
</dbReference>
<feature type="compositionally biased region" description="Low complexity" evidence="14">
    <location>
        <begin position="776"/>
        <end position="785"/>
    </location>
</feature>
<evidence type="ECO:0000256" key="4">
    <source>
        <dbReference type="ARBA" id="ARBA00010956"/>
    </source>
</evidence>
<dbReference type="SMART" id="SM00750">
    <property type="entry name" value="KIND"/>
    <property type="match status" value="1"/>
</dbReference>
<evidence type="ECO:0000256" key="9">
    <source>
        <dbReference type="ARBA" id="ARBA00022927"/>
    </source>
</evidence>
<evidence type="ECO:0000256" key="2">
    <source>
        <dbReference type="ARBA" id="ARBA00004245"/>
    </source>
</evidence>
<evidence type="ECO:0000256" key="12">
    <source>
        <dbReference type="ARBA" id="ARBA00023212"/>
    </source>
</evidence>
<keyword evidence="11" id="KW-0009">Actin-binding</keyword>
<keyword evidence="17" id="KW-1185">Reference proteome</keyword>
<dbReference type="EMBL" id="CAXLJM020000004">
    <property type="protein sequence ID" value="CAL8069904.1"/>
    <property type="molecule type" value="Genomic_DNA"/>
</dbReference>
<dbReference type="Pfam" id="PF16474">
    <property type="entry name" value="KIND"/>
    <property type="match status" value="1"/>
</dbReference>
<dbReference type="CDD" id="cd22078">
    <property type="entry name" value="WH2_Spire1_r2-like"/>
    <property type="match status" value="1"/>
</dbReference>
<keyword evidence="7" id="KW-0963">Cytoplasm</keyword>
<keyword evidence="13" id="KW-0968">Cytoplasmic vesicle</keyword>
<evidence type="ECO:0000313" key="17">
    <source>
        <dbReference type="Proteomes" id="UP001642540"/>
    </source>
</evidence>
<name>A0ABP1PKD9_9HEXA</name>
<keyword evidence="12" id="KW-0206">Cytoskeleton</keyword>
<dbReference type="InterPro" id="IPR011019">
    <property type="entry name" value="KIND_dom"/>
</dbReference>
<gene>
    <name evidence="16" type="ORF">ODALV1_LOCUS985</name>
</gene>
<dbReference type="CDD" id="cd22065">
    <property type="entry name" value="WH2_Spire_1-2_r1"/>
    <property type="match status" value="1"/>
</dbReference>
<feature type="domain" description="KIND" evidence="15">
    <location>
        <begin position="79"/>
        <end position="293"/>
    </location>
</feature>
<evidence type="ECO:0000256" key="1">
    <source>
        <dbReference type="ARBA" id="ARBA00004180"/>
    </source>
</evidence>
<evidence type="ECO:0000313" key="16">
    <source>
        <dbReference type="EMBL" id="CAL8069904.1"/>
    </source>
</evidence>
<comment type="caution">
    <text evidence="16">The sequence shown here is derived from an EMBL/GenBank/DDBJ whole genome shotgun (WGS) entry which is preliminary data.</text>
</comment>
<evidence type="ECO:0000256" key="10">
    <source>
        <dbReference type="ARBA" id="ARBA00023136"/>
    </source>
</evidence>
<keyword evidence="6" id="KW-1003">Cell membrane</keyword>
<evidence type="ECO:0000256" key="5">
    <source>
        <dbReference type="ARBA" id="ARBA00022448"/>
    </source>
</evidence>